<dbReference type="STRING" id="525282.HMPREF0391_10486"/>
<dbReference type="EMBL" id="ACHM02000001">
    <property type="protein sequence ID" value="EFH94118.1"/>
    <property type="molecule type" value="Genomic_DNA"/>
</dbReference>
<organism evidence="1">
    <name type="scientific">Finegoldia magna ATCC 53516</name>
    <dbReference type="NCBI Taxonomy" id="525282"/>
    <lineage>
        <taxon>Bacteria</taxon>
        <taxon>Bacillati</taxon>
        <taxon>Bacillota</taxon>
        <taxon>Tissierellia</taxon>
        <taxon>Tissierellales</taxon>
        <taxon>Peptoniphilaceae</taxon>
        <taxon>Finegoldia</taxon>
    </lineage>
</organism>
<evidence type="ECO:0000313" key="1">
    <source>
        <dbReference type="EMBL" id="EFH94118.1"/>
    </source>
</evidence>
<dbReference type="AlphaFoldDB" id="D6S7R4"/>
<dbReference type="HOGENOM" id="CLU_1852209_0_0_9"/>
<reference evidence="1" key="1">
    <citation type="submission" date="2010-05" db="EMBL/GenBank/DDBJ databases">
        <authorList>
            <person name="Muzny D."/>
            <person name="Qin X."/>
            <person name="Buhay C."/>
            <person name="Dugan-Rocha S."/>
            <person name="Ding Y."/>
            <person name="Chen G."/>
            <person name="Hawes A."/>
            <person name="Holder M."/>
            <person name="Jhangiani S."/>
            <person name="Johnson A."/>
            <person name="Khan Z."/>
            <person name="Li Z."/>
            <person name="Liu W."/>
            <person name="Liu X."/>
            <person name="Perez L."/>
            <person name="Shen H."/>
            <person name="Wang Q."/>
            <person name="Watt J."/>
            <person name="Xi L."/>
            <person name="Xin Y."/>
            <person name="Zhou J."/>
            <person name="Deng J."/>
            <person name="Jiang H."/>
            <person name="Liu Y."/>
            <person name="Qu J."/>
            <person name="Song X.-Z."/>
            <person name="Zhang L."/>
            <person name="Villasana D."/>
            <person name="Johnson A."/>
            <person name="Liu J."/>
            <person name="Liyanage D."/>
            <person name="Lorensuhewa L."/>
            <person name="Robinson T."/>
            <person name="Song A."/>
            <person name="Song B.-B."/>
            <person name="Dinh H."/>
            <person name="Thornton R."/>
            <person name="Coyle M."/>
            <person name="Francisco L."/>
            <person name="Jackson L."/>
            <person name="Javaid M."/>
            <person name="Korchina V."/>
            <person name="Kovar C."/>
            <person name="Mata R."/>
            <person name="Mathew T."/>
            <person name="Ngo R."/>
            <person name="Nguyen L."/>
            <person name="Nguyen N."/>
            <person name="Okwuonu G."/>
            <person name="Ongeri F."/>
            <person name="Pham C."/>
            <person name="Simmons D."/>
            <person name="Wilczek-Boney K."/>
            <person name="Hale W."/>
            <person name="Jakkamsetti A."/>
            <person name="Pham P."/>
            <person name="Ruth R."/>
            <person name="San Lucas F."/>
            <person name="Warren J."/>
            <person name="Zhang J."/>
            <person name="Zhao Z."/>
            <person name="Zhou C."/>
            <person name="Zhu D."/>
            <person name="Lee S."/>
            <person name="Bess C."/>
            <person name="Blankenburg K."/>
            <person name="Forbes L."/>
            <person name="Fu Q."/>
            <person name="Gubbala S."/>
            <person name="Hirani K."/>
            <person name="Jayaseelan J.C."/>
            <person name="Lara F."/>
            <person name="Munidasa M."/>
            <person name="Palculict T."/>
            <person name="Patil S."/>
            <person name="Pu L.-L."/>
            <person name="Saada N."/>
            <person name="Tang L."/>
            <person name="Weissenberger G."/>
            <person name="Zhu Y."/>
            <person name="Hemphill L."/>
            <person name="Shang Y."/>
            <person name="Youmans B."/>
            <person name="Ayvaz T."/>
            <person name="Ross M."/>
            <person name="Santibanez J."/>
            <person name="Aqrawi P."/>
            <person name="Gross S."/>
            <person name="Joshi V."/>
            <person name="Fowler G."/>
            <person name="Nazareth L."/>
            <person name="Reid J."/>
            <person name="Worley K."/>
            <person name="Petrosino J."/>
            <person name="Highlander S."/>
            <person name="Gibbs R."/>
        </authorList>
    </citation>
    <scope>NUCLEOTIDE SEQUENCE [LARGE SCALE GENOMIC DNA]</scope>
    <source>
        <strain evidence="1">ATCC 53516</strain>
    </source>
</reference>
<protein>
    <submittedName>
        <fullName evidence="1">Uncharacterized protein</fullName>
    </submittedName>
</protein>
<name>D6S7R4_FINMA</name>
<gene>
    <name evidence="1" type="ORF">HMPREF0391_10486</name>
</gene>
<accession>D6S7R4</accession>
<proteinExistence type="predicted"/>
<dbReference type="Proteomes" id="UP000004063">
    <property type="component" value="Chromosome"/>
</dbReference>
<comment type="caution">
    <text evidence="1">The sequence shown here is derived from an EMBL/GenBank/DDBJ whole genome shotgun (WGS) entry which is preliminary data.</text>
</comment>
<sequence>MYNFKEVFMLEFLKKGVFKGTDEFLEQKSKLILKTSEKTFDSPPFDKVIDEIDKISEDALRNYKEVRSGKKTYFFSLEFVGKSFIQATFIPAADECVYHIEYMKDITDNLVKCVDDVSVEDTKDLFKDFYDEKPLSDDFDWEDMNI</sequence>